<dbReference type="InterPro" id="IPR010897">
    <property type="entry name" value="Spore_II_P"/>
</dbReference>
<evidence type="ECO:0000313" key="2">
    <source>
        <dbReference type="EMBL" id="MBD7983102.1"/>
    </source>
</evidence>
<dbReference type="NCBIfam" id="TIGR02867">
    <property type="entry name" value="spore_II_P"/>
    <property type="match status" value="1"/>
</dbReference>
<feature type="transmembrane region" description="Helical" evidence="1">
    <location>
        <begin position="12"/>
        <end position="32"/>
    </location>
</feature>
<dbReference type="EMBL" id="JACSQN010000001">
    <property type="protein sequence ID" value="MBD7983102.1"/>
    <property type="molecule type" value="Genomic_DNA"/>
</dbReference>
<dbReference type="SUPFAM" id="SSF53187">
    <property type="entry name" value="Zn-dependent exopeptidases"/>
    <property type="match status" value="1"/>
</dbReference>
<dbReference type="Proteomes" id="UP000626786">
    <property type="component" value="Unassembled WGS sequence"/>
</dbReference>
<dbReference type="Pfam" id="PF07454">
    <property type="entry name" value="SpoIIP"/>
    <property type="match status" value="1"/>
</dbReference>
<accession>A0ABR8U4Z2</accession>
<evidence type="ECO:0000256" key="1">
    <source>
        <dbReference type="SAM" id="Phobius"/>
    </source>
</evidence>
<keyword evidence="3" id="KW-1185">Reference proteome</keyword>
<protein>
    <submittedName>
        <fullName evidence="2">Stage II sporulation protein P</fullName>
    </submittedName>
</protein>
<sequence length="280" mass="31761">MKTGGCHLKKNLQIWTVVILTLFLFPVIIQFIPEESKISNSKIIKENALIVYASNIVEEEVPDEEPEMIVEAEPEQKIGNLLLYFTHSTEAYQPITKNIDGKVAVSHHQTENVIRMGDKLKAQLDLYGLETDTFKKAVPYTRAYQDMRPYVKKRISEKEYDLIIDIHRDSVGPEKTTLVHGTERYAKVAFVVGTDNPNYKKNEAMTNRLKEEMEKRIPGITRNVIPKGGAGVDGKYNQDLHPNIILLELGGIGNTEDELSRTIAVIAESIKEIIDQIEEK</sequence>
<gene>
    <name evidence="2" type="ORF">H9649_00805</name>
</gene>
<evidence type="ECO:0000313" key="3">
    <source>
        <dbReference type="Proteomes" id="UP000626786"/>
    </source>
</evidence>
<name>A0ABR8U4Z2_9BACL</name>
<reference evidence="2 3" key="1">
    <citation type="submission" date="2020-08" db="EMBL/GenBank/DDBJ databases">
        <title>A Genomic Blueprint of the Chicken Gut Microbiome.</title>
        <authorList>
            <person name="Gilroy R."/>
            <person name="Ravi A."/>
            <person name="Getino M."/>
            <person name="Pursley I."/>
            <person name="Horton D.L."/>
            <person name="Alikhan N.-F."/>
            <person name="Baker D."/>
            <person name="Gharbi K."/>
            <person name="Hall N."/>
            <person name="Watson M."/>
            <person name="Adriaenssens E.M."/>
            <person name="Foster-Nyarko E."/>
            <person name="Jarju S."/>
            <person name="Secka A."/>
            <person name="Antonio M."/>
            <person name="Oren A."/>
            <person name="Chaudhuri R."/>
            <person name="La Ragione R.M."/>
            <person name="Hildebrand F."/>
            <person name="Pallen M.J."/>
        </authorList>
    </citation>
    <scope>NUCLEOTIDE SEQUENCE [LARGE SCALE GENOMIC DNA]</scope>
    <source>
        <strain evidence="2 3">Sa2YVA2</strain>
    </source>
</reference>
<keyword evidence="1" id="KW-1133">Transmembrane helix</keyword>
<comment type="caution">
    <text evidence="2">The sequence shown here is derived from an EMBL/GenBank/DDBJ whole genome shotgun (WGS) entry which is preliminary data.</text>
</comment>
<keyword evidence="1" id="KW-0472">Membrane</keyword>
<organism evidence="2 3">
    <name type="scientific">Sporosarcina quadrami</name>
    <dbReference type="NCBI Taxonomy" id="2762234"/>
    <lineage>
        <taxon>Bacteria</taxon>
        <taxon>Bacillati</taxon>
        <taxon>Bacillota</taxon>
        <taxon>Bacilli</taxon>
        <taxon>Bacillales</taxon>
        <taxon>Caryophanaceae</taxon>
        <taxon>Sporosarcina</taxon>
    </lineage>
</organism>
<proteinExistence type="predicted"/>
<keyword evidence="1" id="KW-0812">Transmembrane</keyword>